<dbReference type="Pfam" id="PF09850">
    <property type="entry name" value="DotU"/>
    <property type="match status" value="1"/>
</dbReference>
<evidence type="ECO:0000256" key="1">
    <source>
        <dbReference type="SAM" id="Phobius"/>
    </source>
</evidence>
<dbReference type="KEGG" id="acom:CEW83_04975"/>
<dbReference type="Gene3D" id="1.25.40.590">
    <property type="entry name" value="Type IV / VI secretion system, DotU"/>
    <property type="match status" value="1"/>
</dbReference>
<keyword evidence="4" id="KW-1185">Reference proteome</keyword>
<dbReference type="NCBIfam" id="TIGR03349">
    <property type="entry name" value="IV_VI_DotU"/>
    <property type="match status" value="1"/>
</dbReference>
<sequence>MHPPGEHTPIERTHDAAPKPTLVDLLYEGFYMVFLLRNGKSPTTCADFSDRVTAFLTEFERQAKKDDYSPDDIFDSKYAFSALVDEAVLSSNFPLRDAWERHPLQLTLFGDQLAGEHFFDRLERARDKGKARLPSLDVFHMCLLLGFKGKYRIEGAEKLNYLTSQLGNQIEHIRGRHVGFAPHWRATDSVAHTLRHEVPFWVVGSVLALAALFAYIGVKTTTDNLTREELALHSSVVSFNRNPPSITITLP</sequence>
<gene>
    <name evidence="3" type="ORF">CEW83_04975</name>
</gene>
<dbReference type="InterPro" id="IPR017732">
    <property type="entry name" value="T4/T6SS_DotU"/>
</dbReference>
<proteinExistence type="predicted"/>
<protein>
    <submittedName>
        <fullName evidence="3">Type VI secretion system protein ImpK</fullName>
    </submittedName>
</protein>
<keyword evidence="1" id="KW-0812">Transmembrane</keyword>
<dbReference type="AlphaFoldDB" id="A0A2U8GYH8"/>
<name>A0A2U8GYH8_9RHOO</name>
<feature type="domain" description="Type IV / VI secretion system DotU" evidence="2">
    <location>
        <begin position="22"/>
        <end position="220"/>
    </location>
</feature>
<dbReference type="EMBL" id="CP022187">
    <property type="protein sequence ID" value="AWI77515.1"/>
    <property type="molecule type" value="Genomic_DNA"/>
</dbReference>
<dbReference type="Proteomes" id="UP000244930">
    <property type="component" value="Chromosome"/>
</dbReference>
<organism evidence="3 4">
    <name type="scientific">Parazoarcus communis</name>
    <dbReference type="NCBI Taxonomy" id="41977"/>
    <lineage>
        <taxon>Bacteria</taxon>
        <taxon>Pseudomonadati</taxon>
        <taxon>Pseudomonadota</taxon>
        <taxon>Betaproteobacteria</taxon>
        <taxon>Rhodocyclales</taxon>
        <taxon>Zoogloeaceae</taxon>
        <taxon>Parazoarcus</taxon>
    </lineage>
</organism>
<dbReference type="PANTHER" id="PTHR38033">
    <property type="entry name" value="MEMBRANE PROTEIN-RELATED"/>
    <property type="match status" value="1"/>
</dbReference>
<dbReference type="NCBIfam" id="NF038228">
    <property type="entry name" value="IcmH_DotU_IVB"/>
    <property type="match status" value="1"/>
</dbReference>
<dbReference type="PANTHER" id="PTHR38033:SF1">
    <property type="entry name" value="DOTU FAMILY TYPE IV_VI SECRETION SYSTEM PROTEIN"/>
    <property type="match status" value="1"/>
</dbReference>
<evidence type="ECO:0000313" key="4">
    <source>
        <dbReference type="Proteomes" id="UP000244930"/>
    </source>
</evidence>
<evidence type="ECO:0000313" key="3">
    <source>
        <dbReference type="EMBL" id="AWI77515.1"/>
    </source>
</evidence>
<keyword evidence="1" id="KW-0472">Membrane</keyword>
<reference evidence="3 4" key="1">
    <citation type="submission" date="2017-06" db="EMBL/GenBank/DDBJ databases">
        <title>Azoarcus.</title>
        <authorList>
            <person name="Woo J.-H."/>
            <person name="Kim H.-S."/>
        </authorList>
    </citation>
    <scope>NUCLEOTIDE SEQUENCE [LARGE SCALE GENOMIC DNA]</scope>
    <source>
        <strain evidence="3 4">TSPY31</strain>
    </source>
</reference>
<dbReference type="InterPro" id="IPR038522">
    <property type="entry name" value="T4/T6SS_DotU_sf"/>
</dbReference>
<evidence type="ECO:0000259" key="2">
    <source>
        <dbReference type="Pfam" id="PF09850"/>
    </source>
</evidence>
<accession>A0A2U8GYH8</accession>
<keyword evidence="1" id="KW-1133">Transmembrane helix</keyword>
<feature type="transmembrane region" description="Helical" evidence="1">
    <location>
        <begin position="198"/>
        <end position="218"/>
    </location>
</feature>